<evidence type="ECO:0000256" key="4">
    <source>
        <dbReference type="ARBA" id="ARBA00022833"/>
    </source>
</evidence>
<dbReference type="Proteomes" id="UP000199002">
    <property type="component" value="Unassembled WGS sequence"/>
</dbReference>
<protein>
    <submittedName>
        <fullName evidence="8">PRTRC system protein A</fullName>
    </submittedName>
</protein>
<evidence type="ECO:0000256" key="5">
    <source>
        <dbReference type="ARBA" id="ARBA00023049"/>
    </source>
</evidence>
<reference evidence="9" key="1">
    <citation type="submission" date="2016-10" db="EMBL/GenBank/DDBJ databases">
        <authorList>
            <person name="Varghese N."/>
            <person name="Submissions S."/>
        </authorList>
    </citation>
    <scope>NUCLEOTIDE SEQUENCE [LARGE SCALE GENOMIC DNA]</scope>
    <source>
        <strain evidence="9">DSM 25157</strain>
    </source>
</reference>
<dbReference type="EMBL" id="FNQJ01000028">
    <property type="protein sequence ID" value="SEA76009.1"/>
    <property type="molecule type" value="Genomic_DNA"/>
</dbReference>
<evidence type="ECO:0000256" key="2">
    <source>
        <dbReference type="ARBA" id="ARBA00022723"/>
    </source>
</evidence>
<dbReference type="Pfam" id="PF14464">
    <property type="entry name" value="Prok-JAB"/>
    <property type="match status" value="1"/>
</dbReference>
<dbReference type="GO" id="GO:0008237">
    <property type="term" value="F:metallopeptidase activity"/>
    <property type="evidence" value="ECO:0007669"/>
    <property type="project" value="UniProtKB-KW"/>
</dbReference>
<evidence type="ECO:0000313" key="8">
    <source>
        <dbReference type="EMBL" id="SEA76009.1"/>
    </source>
</evidence>
<dbReference type="RefSeq" id="WP_092699980.1">
    <property type="nucleotide sequence ID" value="NZ_FNQJ01000028.1"/>
</dbReference>
<keyword evidence="2" id="KW-0479">Metal-binding</keyword>
<evidence type="ECO:0000259" key="7">
    <source>
        <dbReference type="Pfam" id="PF14464"/>
    </source>
</evidence>
<feature type="domain" description="DUF2016" evidence="6">
    <location>
        <begin position="2"/>
        <end position="74"/>
    </location>
</feature>
<dbReference type="InterPro" id="IPR022499">
    <property type="entry name" value="PRTRC_protein-A"/>
</dbReference>
<dbReference type="InterPro" id="IPR028090">
    <property type="entry name" value="JAB_dom_prok"/>
</dbReference>
<proteinExistence type="predicted"/>
<gene>
    <name evidence="8" type="ORF">SAMN05421875_1283</name>
</gene>
<keyword evidence="1" id="KW-0645">Protease</keyword>
<dbReference type="GO" id="GO:0006508">
    <property type="term" value="P:proteolysis"/>
    <property type="evidence" value="ECO:0007669"/>
    <property type="project" value="UniProtKB-KW"/>
</dbReference>
<accession>A0A1H4DU27</accession>
<keyword evidence="5" id="KW-0482">Metalloprotease</keyword>
<dbReference type="GeneID" id="34235000"/>
<organism evidence="8 9">
    <name type="scientific">Acidovorax soli</name>
    <dbReference type="NCBI Taxonomy" id="592050"/>
    <lineage>
        <taxon>Bacteria</taxon>
        <taxon>Pseudomonadati</taxon>
        <taxon>Pseudomonadota</taxon>
        <taxon>Betaproteobacteria</taxon>
        <taxon>Burkholderiales</taxon>
        <taxon>Comamonadaceae</taxon>
        <taxon>Acidovorax</taxon>
    </lineage>
</organism>
<keyword evidence="3" id="KW-0378">Hydrolase</keyword>
<sequence>MNIEQVLRDQFPVIHAARSVPHQPLAETGVRYVVSSQGLWRELSTAWLYALLPLAKAPSAMIPFGSLESTVEFRCSAPPVEFWRMFKAHAQQHLPNEAAAAFVWDEVLDDWRFAIRHPLSQGRAHIDYKEVVTKEGEHIVFDLHSHGLFPAGFSETDDKDDLGSIKIAAVLGNVGEGNTLVCRLNAIDQRLAIDIDAHGQLKVHLHGTLHSS</sequence>
<keyword evidence="9" id="KW-1185">Reference proteome</keyword>
<dbReference type="GO" id="GO:0046872">
    <property type="term" value="F:metal ion binding"/>
    <property type="evidence" value="ECO:0007669"/>
    <property type="project" value="UniProtKB-KW"/>
</dbReference>
<keyword evidence="4" id="KW-0862">Zinc</keyword>
<dbReference type="STRING" id="592050.SAMN05421875_1283"/>
<evidence type="ECO:0000256" key="1">
    <source>
        <dbReference type="ARBA" id="ARBA00022670"/>
    </source>
</evidence>
<dbReference type="InterPro" id="IPR018560">
    <property type="entry name" value="DUF2016"/>
</dbReference>
<name>A0A1H4DU27_9BURK</name>
<dbReference type="AlphaFoldDB" id="A0A1H4DU27"/>
<evidence type="ECO:0000313" key="9">
    <source>
        <dbReference type="Proteomes" id="UP000199002"/>
    </source>
</evidence>
<evidence type="ECO:0000256" key="3">
    <source>
        <dbReference type="ARBA" id="ARBA00022801"/>
    </source>
</evidence>
<evidence type="ECO:0000259" key="6">
    <source>
        <dbReference type="Pfam" id="PF09436"/>
    </source>
</evidence>
<dbReference type="Pfam" id="PF09436">
    <property type="entry name" value="DUF2016"/>
    <property type="match status" value="1"/>
</dbReference>
<feature type="domain" description="JAB" evidence="7">
    <location>
        <begin position="84"/>
        <end position="176"/>
    </location>
</feature>
<dbReference type="NCBIfam" id="TIGR03735">
    <property type="entry name" value="PRTRC_A"/>
    <property type="match status" value="1"/>
</dbReference>